<keyword evidence="3" id="KW-1185">Reference proteome</keyword>
<sequence length="110" mass="12575">MAGVPFHPMKCEQATSQLPPRAPRGLPVGRLLRHRPISSVCVAVNLAQKERKRAPYIPQPPRRLRGRGNRREHVGSSLMKTLLRRYAMKGCLVKQISRESEQTKRLMKNI</sequence>
<evidence type="ECO:0000313" key="3">
    <source>
        <dbReference type="Proteomes" id="UP000625711"/>
    </source>
</evidence>
<proteinExistence type="predicted"/>
<organism evidence="2 3">
    <name type="scientific">Rhynchophorus ferrugineus</name>
    <name type="common">Red palm weevil</name>
    <name type="synonym">Curculio ferrugineus</name>
    <dbReference type="NCBI Taxonomy" id="354439"/>
    <lineage>
        <taxon>Eukaryota</taxon>
        <taxon>Metazoa</taxon>
        <taxon>Ecdysozoa</taxon>
        <taxon>Arthropoda</taxon>
        <taxon>Hexapoda</taxon>
        <taxon>Insecta</taxon>
        <taxon>Pterygota</taxon>
        <taxon>Neoptera</taxon>
        <taxon>Endopterygota</taxon>
        <taxon>Coleoptera</taxon>
        <taxon>Polyphaga</taxon>
        <taxon>Cucujiformia</taxon>
        <taxon>Curculionidae</taxon>
        <taxon>Dryophthorinae</taxon>
        <taxon>Rhynchophorus</taxon>
    </lineage>
</organism>
<dbReference type="AlphaFoldDB" id="A0A834MB63"/>
<protein>
    <submittedName>
        <fullName evidence="2">Uncharacterized protein</fullName>
    </submittedName>
</protein>
<accession>A0A834MB63</accession>
<comment type="caution">
    <text evidence="2">The sequence shown here is derived from an EMBL/GenBank/DDBJ whole genome shotgun (WGS) entry which is preliminary data.</text>
</comment>
<dbReference type="EMBL" id="JAACXV010013442">
    <property type="protein sequence ID" value="KAF7273420.1"/>
    <property type="molecule type" value="Genomic_DNA"/>
</dbReference>
<gene>
    <name evidence="2" type="ORF">GWI33_013873</name>
</gene>
<dbReference type="Proteomes" id="UP000625711">
    <property type="component" value="Unassembled WGS sequence"/>
</dbReference>
<feature type="region of interest" description="Disordered" evidence="1">
    <location>
        <begin position="1"/>
        <end position="24"/>
    </location>
</feature>
<evidence type="ECO:0000256" key="1">
    <source>
        <dbReference type="SAM" id="MobiDB-lite"/>
    </source>
</evidence>
<evidence type="ECO:0000313" key="2">
    <source>
        <dbReference type="EMBL" id="KAF7273420.1"/>
    </source>
</evidence>
<name>A0A834MB63_RHYFE</name>
<reference evidence="2" key="1">
    <citation type="submission" date="2020-08" db="EMBL/GenBank/DDBJ databases">
        <title>Genome sequencing and assembly of the red palm weevil Rhynchophorus ferrugineus.</title>
        <authorList>
            <person name="Dias G.B."/>
            <person name="Bergman C.M."/>
            <person name="Manee M."/>
        </authorList>
    </citation>
    <scope>NUCLEOTIDE SEQUENCE</scope>
    <source>
        <strain evidence="2">AA-2017</strain>
        <tissue evidence="2">Whole larva</tissue>
    </source>
</reference>
<feature type="region of interest" description="Disordered" evidence="1">
    <location>
        <begin position="52"/>
        <end position="74"/>
    </location>
</feature>